<organism evidence="1 2">
    <name type="scientific">Chryseobacterium endophyticum</name>
    <dbReference type="NCBI Taxonomy" id="1854762"/>
    <lineage>
        <taxon>Bacteria</taxon>
        <taxon>Pseudomonadati</taxon>
        <taxon>Bacteroidota</taxon>
        <taxon>Flavobacteriia</taxon>
        <taxon>Flavobacteriales</taxon>
        <taxon>Weeksellaceae</taxon>
        <taxon>Chryseobacterium group</taxon>
        <taxon>Chryseobacterium</taxon>
    </lineage>
</organism>
<protein>
    <submittedName>
        <fullName evidence="1">Uncharacterized protein</fullName>
    </submittedName>
</protein>
<dbReference type="EMBL" id="CP154834">
    <property type="protein sequence ID" value="XAO72982.1"/>
    <property type="molecule type" value="Genomic_DNA"/>
</dbReference>
<proteinExistence type="predicted"/>
<sequence length="128" mass="14647">MLWILPCKAQNFIQKYQDRVNQLSKDNITANLKAFEKLGVKTTGSVENDSALQWIRKQYLSYGYTENQMMEDPFSIGRLKSKNLIITKKERSTRISTLLSAGILTASMVQVSTTTEAEHRLSLKPQEF</sequence>
<accession>A0AAU6WMC0</accession>
<reference evidence="1 2" key="1">
    <citation type="submission" date="2024-04" db="EMBL/GenBank/DDBJ databases">
        <title>Genome sequencing and assembly of rice foliar adapted Chryseobacterium endophyticum OsEnb-ALM-A6.</title>
        <authorList>
            <person name="Kumar S."/>
            <person name="Javed M."/>
            <person name="Chouhan V."/>
            <person name="Charishma K."/>
            <person name="Patel A."/>
            <person name="Kumar M."/>
            <person name="Sahu K.P."/>
            <person name="Kumar A."/>
        </authorList>
    </citation>
    <scope>NUCLEOTIDE SEQUENCE [LARGE SCALE GENOMIC DNA]</scope>
    <source>
        <strain evidence="1 2">OsEnb-ALM-A6</strain>
    </source>
</reference>
<dbReference type="RefSeq" id="WP_345765641.1">
    <property type="nucleotide sequence ID" value="NZ_CP154834.1"/>
</dbReference>
<dbReference type="Gene3D" id="3.40.630.10">
    <property type="entry name" value="Zn peptidases"/>
    <property type="match status" value="1"/>
</dbReference>
<name>A0AAU6WMC0_9FLAO</name>
<dbReference type="Proteomes" id="UP001463665">
    <property type="component" value="Chromosome"/>
</dbReference>
<evidence type="ECO:0000313" key="1">
    <source>
        <dbReference type="EMBL" id="XAO72982.1"/>
    </source>
</evidence>
<gene>
    <name evidence="1" type="ORF">AAFP95_14270</name>
</gene>
<dbReference type="AlphaFoldDB" id="A0AAU6WMC0"/>
<evidence type="ECO:0000313" key="2">
    <source>
        <dbReference type="Proteomes" id="UP001463665"/>
    </source>
</evidence>
<keyword evidence="2" id="KW-1185">Reference proteome</keyword>